<evidence type="ECO:0000313" key="2">
    <source>
        <dbReference type="EMBL" id="MPC36815.1"/>
    </source>
</evidence>
<feature type="compositionally biased region" description="Basic and acidic residues" evidence="1">
    <location>
        <begin position="194"/>
        <end position="214"/>
    </location>
</feature>
<evidence type="ECO:0000256" key="1">
    <source>
        <dbReference type="SAM" id="MobiDB-lite"/>
    </source>
</evidence>
<feature type="region of interest" description="Disordered" evidence="1">
    <location>
        <begin position="109"/>
        <end position="134"/>
    </location>
</feature>
<comment type="caution">
    <text evidence="2">The sequence shown here is derived from an EMBL/GenBank/DDBJ whole genome shotgun (WGS) entry which is preliminary data.</text>
</comment>
<feature type="compositionally biased region" description="Low complexity" evidence="1">
    <location>
        <begin position="215"/>
        <end position="228"/>
    </location>
</feature>
<dbReference type="AlphaFoldDB" id="A0A5B7ETU3"/>
<organism evidence="2 3">
    <name type="scientific">Portunus trituberculatus</name>
    <name type="common">Swimming crab</name>
    <name type="synonym">Neptunus trituberculatus</name>
    <dbReference type="NCBI Taxonomy" id="210409"/>
    <lineage>
        <taxon>Eukaryota</taxon>
        <taxon>Metazoa</taxon>
        <taxon>Ecdysozoa</taxon>
        <taxon>Arthropoda</taxon>
        <taxon>Crustacea</taxon>
        <taxon>Multicrustacea</taxon>
        <taxon>Malacostraca</taxon>
        <taxon>Eumalacostraca</taxon>
        <taxon>Eucarida</taxon>
        <taxon>Decapoda</taxon>
        <taxon>Pleocyemata</taxon>
        <taxon>Brachyura</taxon>
        <taxon>Eubrachyura</taxon>
        <taxon>Portunoidea</taxon>
        <taxon>Portunidae</taxon>
        <taxon>Portuninae</taxon>
        <taxon>Portunus</taxon>
    </lineage>
</organism>
<keyword evidence="3" id="KW-1185">Reference proteome</keyword>
<dbReference type="EMBL" id="VSRR010003614">
    <property type="protein sequence ID" value="MPC36815.1"/>
    <property type="molecule type" value="Genomic_DNA"/>
</dbReference>
<proteinExistence type="predicted"/>
<feature type="compositionally biased region" description="Low complexity" evidence="1">
    <location>
        <begin position="117"/>
        <end position="130"/>
    </location>
</feature>
<sequence>MPGFHGTKVAFQPDYQQMMVQHHARVLYARQQQQQQQQQMLRAGHMGHPMYDMMRNRHNQDKADYIRMMKTREHKKMHGEPGYPTFDSLKLLGADNDAMYLDAFMAEADGKHRSRSSSHASKSGSSKRSSMNVDEIKKTLLNGLRTAQSEEDIYESVEVIQYRKTIEALSRQNKIRSVPKTGHPLFDHLRVEKVLKPRRQQSVEHVGRRTDMHSSDGGSNSQSSSGSSDEFDYARKPNTRFSRKEVLMGGSQQLKKQPKEARHPKHPSRQMPDAGSESDDDWAIPRPKICQGGGRNRRTGAIVSTHDESDSSSKSTGLR</sequence>
<dbReference type="Proteomes" id="UP000324222">
    <property type="component" value="Unassembled WGS sequence"/>
</dbReference>
<protein>
    <submittedName>
        <fullName evidence="2">Uncharacterized protein</fullName>
    </submittedName>
</protein>
<dbReference type="OrthoDB" id="6338826at2759"/>
<evidence type="ECO:0000313" key="3">
    <source>
        <dbReference type="Proteomes" id="UP000324222"/>
    </source>
</evidence>
<name>A0A5B7ETU3_PORTR</name>
<gene>
    <name evidence="2" type="ORF">E2C01_030282</name>
</gene>
<feature type="region of interest" description="Disordered" evidence="1">
    <location>
        <begin position="194"/>
        <end position="319"/>
    </location>
</feature>
<reference evidence="2 3" key="1">
    <citation type="submission" date="2019-05" db="EMBL/GenBank/DDBJ databases">
        <title>Another draft genome of Portunus trituberculatus and its Hox gene families provides insights of decapod evolution.</title>
        <authorList>
            <person name="Jeong J.-H."/>
            <person name="Song I."/>
            <person name="Kim S."/>
            <person name="Choi T."/>
            <person name="Kim D."/>
            <person name="Ryu S."/>
            <person name="Kim W."/>
        </authorList>
    </citation>
    <scope>NUCLEOTIDE SEQUENCE [LARGE SCALE GENOMIC DNA]</scope>
    <source>
        <tissue evidence="2">Muscle</tissue>
    </source>
</reference>
<accession>A0A5B7ETU3</accession>